<dbReference type="AlphaFoldDB" id="A0AAN9Y910"/>
<gene>
    <name evidence="1" type="ORF">V9T40_009678</name>
</gene>
<reference evidence="1 2" key="1">
    <citation type="submission" date="2024-03" db="EMBL/GenBank/DDBJ databases">
        <title>Adaptation during the transition from Ophiocordyceps entomopathogen to insect associate is accompanied by gene loss and intensified selection.</title>
        <authorList>
            <person name="Ward C.M."/>
            <person name="Onetto C.A."/>
            <person name="Borneman A.R."/>
        </authorList>
    </citation>
    <scope>NUCLEOTIDE SEQUENCE [LARGE SCALE GENOMIC DNA]</scope>
    <source>
        <strain evidence="1">AWRI1</strain>
        <tissue evidence="1">Single Adult Female</tissue>
    </source>
</reference>
<protein>
    <submittedName>
        <fullName evidence="1">Uncharacterized protein</fullName>
    </submittedName>
</protein>
<dbReference type="Proteomes" id="UP001367676">
    <property type="component" value="Unassembled WGS sequence"/>
</dbReference>
<evidence type="ECO:0000313" key="2">
    <source>
        <dbReference type="Proteomes" id="UP001367676"/>
    </source>
</evidence>
<dbReference type="EMBL" id="JBBCAQ010000010">
    <property type="protein sequence ID" value="KAK7602237.1"/>
    <property type="molecule type" value="Genomic_DNA"/>
</dbReference>
<sequence>MRECASRCAAQMRDGDSLACELLKYASMHGHRDDNRARRLEKSCMTTDSRSIIESGTSVGVVGGWGVGLLGCG</sequence>
<organism evidence="1 2">
    <name type="scientific">Parthenolecanium corni</name>
    <dbReference type="NCBI Taxonomy" id="536013"/>
    <lineage>
        <taxon>Eukaryota</taxon>
        <taxon>Metazoa</taxon>
        <taxon>Ecdysozoa</taxon>
        <taxon>Arthropoda</taxon>
        <taxon>Hexapoda</taxon>
        <taxon>Insecta</taxon>
        <taxon>Pterygota</taxon>
        <taxon>Neoptera</taxon>
        <taxon>Paraneoptera</taxon>
        <taxon>Hemiptera</taxon>
        <taxon>Sternorrhyncha</taxon>
        <taxon>Coccoidea</taxon>
        <taxon>Coccidae</taxon>
        <taxon>Parthenolecanium</taxon>
    </lineage>
</organism>
<proteinExistence type="predicted"/>
<name>A0AAN9Y910_9HEMI</name>
<evidence type="ECO:0000313" key="1">
    <source>
        <dbReference type="EMBL" id="KAK7602237.1"/>
    </source>
</evidence>
<keyword evidence="2" id="KW-1185">Reference proteome</keyword>
<comment type="caution">
    <text evidence="1">The sequence shown here is derived from an EMBL/GenBank/DDBJ whole genome shotgun (WGS) entry which is preliminary data.</text>
</comment>
<accession>A0AAN9Y910</accession>